<sequence length="73" mass="8088">MPAIERVAKRVAKLLNGLSPESAVYAHTMLGAELIGSLIEDGDTAIELSKHLQRTTERELRKNPKYAGQMRVN</sequence>
<evidence type="ECO:0000313" key="2">
    <source>
        <dbReference type="EMBL" id="PAQ09804.1"/>
    </source>
</evidence>
<proteinExistence type="predicted"/>
<dbReference type="RefSeq" id="WP_095492611.1">
    <property type="nucleotide sequence ID" value="NZ_NPKJ01000039.1"/>
</dbReference>
<evidence type="ECO:0000313" key="3">
    <source>
        <dbReference type="Proteomes" id="UP000216442"/>
    </source>
</evidence>
<feature type="compositionally biased region" description="Basic and acidic residues" evidence="1">
    <location>
        <begin position="50"/>
        <end position="62"/>
    </location>
</feature>
<protein>
    <submittedName>
        <fullName evidence="2">Uncharacterized protein</fullName>
    </submittedName>
</protein>
<dbReference type="Proteomes" id="UP000216442">
    <property type="component" value="Unassembled WGS sequence"/>
</dbReference>
<organism evidence="2 3">
    <name type="scientific">Mesorhizobium temperatum</name>
    <dbReference type="NCBI Taxonomy" id="241416"/>
    <lineage>
        <taxon>Bacteria</taxon>
        <taxon>Pseudomonadati</taxon>
        <taxon>Pseudomonadota</taxon>
        <taxon>Alphaproteobacteria</taxon>
        <taxon>Hyphomicrobiales</taxon>
        <taxon>Phyllobacteriaceae</taxon>
        <taxon>Mesorhizobium</taxon>
    </lineage>
</organism>
<evidence type="ECO:0000256" key="1">
    <source>
        <dbReference type="SAM" id="MobiDB-lite"/>
    </source>
</evidence>
<feature type="region of interest" description="Disordered" evidence="1">
    <location>
        <begin position="50"/>
        <end position="73"/>
    </location>
</feature>
<accession>A0A271LP04</accession>
<name>A0A271LP04_9HYPH</name>
<keyword evidence="3" id="KW-1185">Reference proteome</keyword>
<gene>
    <name evidence="2" type="ORF">CIT26_11035</name>
</gene>
<dbReference type="AlphaFoldDB" id="A0A271LP04"/>
<reference evidence="2 3" key="1">
    <citation type="submission" date="2017-08" db="EMBL/GenBank/DDBJ databases">
        <title>Mesorhizobium wenxinae sp. nov., a novel rhizobial species isolated from root nodules of chickpea (Cicer arietinum L.).</title>
        <authorList>
            <person name="Zhang J."/>
        </authorList>
    </citation>
    <scope>NUCLEOTIDE SEQUENCE [LARGE SCALE GENOMIC DNA]</scope>
    <source>
        <strain evidence="2 3">SDW018</strain>
    </source>
</reference>
<comment type="caution">
    <text evidence="2">The sequence shown here is derived from an EMBL/GenBank/DDBJ whole genome shotgun (WGS) entry which is preliminary data.</text>
</comment>
<dbReference type="EMBL" id="NPKJ01000039">
    <property type="protein sequence ID" value="PAQ09804.1"/>
    <property type="molecule type" value="Genomic_DNA"/>
</dbReference>